<reference evidence="1 2" key="1">
    <citation type="submission" date="2019-04" db="EMBL/GenBank/DDBJ databases">
        <title>Geobacter oryzae sp. nov., ferric-reducing bacteria isolated from paddy soil.</title>
        <authorList>
            <person name="Xu Z."/>
            <person name="Masuda Y."/>
            <person name="Itoh H."/>
            <person name="Senoo K."/>
        </authorList>
    </citation>
    <scope>NUCLEOTIDE SEQUENCE [LARGE SCALE GENOMIC DNA]</scope>
    <source>
        <strain evidence="1 2">Red111</strain>
    </source>
</reference>
<name>A0A4S1CP62_9BACT</name>
<proteinExistence type="predicted"/>
<comment type="caution">
    <text evidence="1">The sequence shown here is derived from an EMBL/GenBank/DDBJ whole genome shotgun (WGS) entry which is preliminary data.</text>
</comment>
<gene>
    <name evidence="1" type="ORF">E4633_06540</name>
</gene>
<dbReference type="Proteomes" id="UP000306416">
    <property type="component" value="Unassembled WGS sequence"/>
</dbReference>
<evidence type="ECO:0000313" key="2">
    <source>
        <dbReference type="Proteomes" id="UP000306416"/>
    </source>
</evidence>
<protein>
    <submittedName>
        <fullName evidence="1">Uncharacterized protein</fullName>
    </submittedName>
</protein>
<dbReference type="EMBL" id="SRSC01000001">
    <property type="protein sequence ID" value="TGU75106.1"/>
    <property type="molecule type" value="Genomic_DNA"/>
</dbReference>
<sequence length="209" mass="23881">MRMVLPRLRHEKTEKGRTEIFDNFTNELSALGMHFIQSKGTIDSNQDLSDKGREKQISELRLKYLPRIADYQRQLSNIREQFVNEANQYRPRPYQGTGNPVLDYLVGKEFRDYLKSLPMSERVRQILDPALDPTGQKLHAVETSPVPDHGITADLIARAHQARMNALNPDGVLALQDQEIVLEALECNLNVVKATLEWTDKKPDESSAE</sequence>
<dbReference type="AlphaFoldDB" id="A0A4S1CP62"/>
<accession>A0A4S1CP62</accession>
<keyword evidence="2" id="KW-1185">Reference proteome</keyword>
<organism evidence="1 2">
    <name type="scientific">Geomonas terrae</name>
    <dbReference type="NCBI Taxonomy" id="2562681"/>
    <lineage>
        <taxon>Bacteria</taxon>
        <taxon>Pseudomonadati</taxon>
        <taxon>Thermodesulfobacteriota</taxon>
        <taxon>Desulfuromonadia</taxon>
        <taxon>Geobacterales</taxon>
        <taxon>Geobacteraceae</taxon>
        <taxon>Geomonas</taxon>
    </lineage>
</organism>
<evidence type="ECO:0000313" key="1">
    <source>
        <dbReference type="EMBL" id="TGU75106.1"/>
    </source>
</evidence>